<accession>A0ABY8ETW5</accession>
<evidence type="ECO:0000256" key="2">
    <source>
        <dbReference type="ARBA" id="ARBA00004496"/>
    </source>
</evidence>
<evidence type="ECO:0000256" key="8">
    <source>
        <dbReference type="ARBA" id="ARBA00023306"/>
    </source>
</evidence>
<evidence type="ECO:0000256" key="1">
    <source>
        <dbReference type="ARBA" id="ARBA00004123"/>
    </source>
</evidence>
<reference evidence="11 12" key="1">
    <citation type="journal article" date="2020" name="Elife">
        <title>Loss of centromere function drives karyotype evolution in closely related Malassezia species.</title>
        <authorList>
            <person name="Sankaranarayanan S.R."/>
            <person name="Ianiri G."/>
            <person name="Coelho M.A."/>
            <person name="Reza M.H."/>
            <person name="Thimmappa B.C."/>
            <person name="Ganguly P."/>
            <person name="Vadnala R.N."/>
            <person name="Sun S."/>
            <person name="Siddharthan R."/>
            <person name="Tellgren-Roth C."/>
            <person name="Dawson T.L."/>
            <person name="Heitman J."/>
            <person name="Sanyal K."/>
        </authorList>
    </citation>
    <scope>NUCLEOTIDE SEQUENCE [LARGE SCALE GENOMIC DNA]</scope>
    <source>
        <strain evidence="11">CBS14141</strain>
    </source>
</reference>
<dbReference type="PANTHER" id="PTHR12786:SF1">
    <property type="entry name" value="SPLICING REGULATOR SDE2"/>
    <property type="match status" value="1"/>
</dbReference>
<dbReference type="Proteomes" id="UP000818624">
    <property type="component" value="Chromosome 3"/>
</dbReference>
<comment type="similarity">
    <text evidence="3">Belongs to the SDE2 family.</text>
</comment>
<keyword evidence="12" id="KW-1185">Reference proteome</keyword>
<evidence type="ECO:0000256" key="3">
    <source>
        <dbReference type="ARBA" id="ARBA00008726"/>
    </source>
</evidence>
<dbReference type="PANTHER" id="PTHR12786">
    <property type="entry name" value="SPLICING FACTOR SF3A-RELATED"/>
    <property type="match status" value="1"/>
</dbReference>
<comment type="subcellular location">
    <subcellularLocation>
        <location evidence="2">Cytoplasm</location>
    </subcellularLocation>
    <subcellularLocation>
        <location evidence="1">Nucleus</location>
    </subcellularLocation>
</comment>
<evidence type="ECO:0000256" key="6">
    <source>
        <dbReference type="ARBA" id="ARBA00023187"/>
    </source>
</evidence>
<gene>
    <name evidence="11" type="ORF">GLX27_002818</name>
</gene>
<sequence>MSSVAIAAPAGAAAPRHTVFLELFAPFAPTCVTLSGDAMGRDILGGITESLRLSPADAALLRLTTRGGREVTPTTRIDSLSDGTHISLEVRMRHCGGKGGFGNQLRAAGARMANKNGNVDSCRDLNGRRLSTIKEAQRLAEYMAQAPERQKALDEAQAKKYAKLEKMLGRQPKSAKDFEVAAEKLDDAGEHLGADDAADAPPEPGPSRAPKRKARIDDHEYVEQSREIVDNVRSAVALAMKKKKKKATGKAPAPAAPSTVEAKNV</sequence>
<keyword evidence="4" id="KW-0963">Cytoplasm</keyword>
<evidence type="ECO:0000256" key="7">
    <source>
        <dbReference type="ARBA" id="ARBA00023242"/>
    </source>
</evidence>
<feature type="domain" description="SDE2-like" evidence="10">
    <location>
        <begin position="96"/>
        <end position="237"/>
    </location>
</feature>
<keyword evidence="8" id="KW-0131">Cell cycle</keyword>
<evidence type="ECO:0000313" key="12">
    <source>
        <dbReference type="Proteomes" id="UP000818624"/>
    </source>
</evidence>
<protein>
    <recommendedName>
        <fullName evidence="10">SDE2-like domain-containing protein</fullName>
    </recommendedName>
</protein>
<dbReference type="InterPro" id="IPR053822">
    <property type="entry name" value="SDE2-like_dom"/>
</dbReference>
<evidence type="ECO:0000259" key="10">
    <source>
        <dbReference type="Pfam" id="PF22782"/>
    </source>
</evidence>
<feature type="region of interest" description="Disordered" evidence="9">
    <location>
        <begin position="239"/>
        <end position="265"/>
    </location>
</feature>
<keyword evidence="7" id="KW-0539">Nucleus</keyword>
<feature type="region of interest" description="Disordered" evidence="9">
    <location>
        <begin position="192"/>
        <end position="227"/>
    </location>
</feature>
<evidence type="ECO:0000313" key="11">
    <source>
        <dbReference type="EMBL" id="WFD48150.1"/>
    </source>
</evidence>
<proteinExistence type="inferred from homology"/>
<dbReference type="InterPro" id="IPR051421">
    <property type="entry name" value="RNA_Proc_DNA_Dmg_Regulator"/>
</dbReference>
<keyword evidence="6" id="KW-0508">mRNA splicing</keyword>
<dbReference type="Pfam" id="PF22782">
    <property type="entry name" value="SDE2"/>
    <property type="match status" value="1"/>
</dbReference>
<dbReference type="EMBL" id="CP046236">
    <property type="protein sequence ID" value="WFD48150.1"/>
    <property type="molecule type" value="Genomic_DNA"/>
</dbReference>
<name>A0ABY8ETW5_MALFU</name>
<evidence type="ECO:0000256" key="4">
    <source>
        <dbReference type="ARBA" id="ARBA00022490"/>
    </source>
</evidence>
<evidence type="ECO:0000256" key="5">
    <source>
        <dbReference type="ARBA" id="ARBA00022664"/>
    </source>
</evidence>
<organism evidence="11 12">
    <name type="scientific">Malassezia furfur</name>
    <name type="common">Pityriasis versicolor infection agent</name>
    <name type="synonym">Pityrosporum furfur</name>
    <dbReference type="NCBI Taxonomy" id="55194"/>
    <lineage>
        <taxon>Eukaryota</taxon>
        <taxon>Fungi</taxon>
        <taxon>Dikarya</taxon>
        <taxon>Basidiomycota</taxon>
        <taxon>Ustilaginomycotina</taxon>
        <taxon>Malasseziomycetes</taxon>
        <taxon>Malasseziales</taxon>
        <taxon>Malasseziaceae</taxon>
        <taxon>Malassezia</taxon>
    </lineage>
</organism>
<keyword evidence="5" id="KW-0507">mRNA processing</keyword>
<feature type="compositionally biased region" description="Basic and acidic residues" evidence="9">
    <location>
        <begin position="215"/>
        <end position="227"/>
    </location>
</feature>
<evidence type="ECO:0000256" key="9">
    <source>
        <dbReference type="SAM" id="MobiDB-lite"/>
    </source>
</evidence>